<dbReference type="GO" id="GO:0070319">
    <property type="term" value="C:Golgi to plasma membrane transport vesicle"/>
    <property type="evidence" value="ECO:0007669"/>
    <property type="project" value="TreeGrafter"/>
</dbReference>
<dbReference type="PANTHER" id="PTHR14430:SF0">
    <property type="entry name" value="SEC2P DOMAIN-CONTAINING PROTEIN"/>
    <property type="match status" value="1"/>
</dbReference>
<dbReference type="AlphaFoldDB" id="A0A1S3ITL4"/>
<feature type="coiled-coil region" evidence="3">
    <location>
        <begin position="148"/>
        <end position="239"/>
    </location>
</feature>
<keyword evidence="6" id="KW-1185">Reference proteome</keyword>
<feature type="compositionally biased region" description="Polar residues" evidence="4">
    <location>
        <begin position="1"/>
        <end position="17"/>
    </location>
</feature>
<organism evidence="6 7">
    <name type="scientific">Lingula anatina</name>
    <name type="common">Brachiopod</name>
    <name type="synonym">Lingula unguis</name>
    <dbReference type="NCBI Taxonomy" id="7574"/>
    <lineage>
        <taxon>Eukaryota</taxon>
        <taxon>Metazoa</taxon>
        <taxon>Spiralia</taxon>
        <taxon>Lophotrochozoa</taxon>
        <taxon>Brachiopoda</taxon>
        <taxon>Linguliformea</taxon>
        <taxon>Lingulata</taxon>
        <taxon>Lingulida</taxon>
        <taxon>Linguloidea</taxon>
        <taxon>Lingulidae</taxon>
        <taxon>Lingula</taxon>
    </lineage>
</organism>
<dbReference type="Pfam" id="PF25555">
    <property type="entry name" value="RAB3A-like_C"/>
    <property type="match status" value="1"/>
</dbReference>
<dbReference type="Gene3D" id="1.20.5.4880">
    <property type="match status" value="1"/>
</dbReference>
<dbReference type="GO" id="GO:0005085">
    <property type="term" value="F:guanyl-nucleotide exchange factor activity"/>
    <property type="evidence" value="ECO:0007669"/>
    <property type="project" value="InterPro"/>
</dbReference>
<dbReference type="STRING" id="7574.A0A1S3ITL4"/>
<protein>
    <submittedName>
        <fullName evidence="7">Guanine nucleotide exchange factor for Rab-3A isoform X1</fullName>
    </submittedName>
</protein>
<evidence type="ECO:0000256" key="2">
    <source>
        <dbReference type="ARBA" id="ARBA00025794"/>
    </source>
</evidence>
<evidence type="ECO:0000256" key="3">
    <source>
        <dbReference type="SAM" id="Coils"/>
    </source>
</evidence>
<dbReference type="OrthoDB" id="5560525at2759"/>
<dbReference type="InterPro" id="IPR009449">
    <property type="entry name" value="Sec2_N"/>
</dbReference>
<evidence type="ECO:0000256" key="1">
    <source>
        <dbReference type="ARBA" id="ARBA00023054"/>
    </source>
</evidence>
<evidence type="ECO:0000313" key="6">
    <source>
        <dbReference type="Proteomes" id="UP000085678"/>
    </source>
</evidence>
<keyword evidence="1 3" id="KW-0175">Coiled coil</keyword>
<evidence type="ECO:0000256" key="4">
    <source>
        <dbReference type="SAM" id="MobiDB-lite"/>
    </source>
</evidence>
<reference evidence="7" key="1">
    <citation type="submission" date="2025-08" db="UniProtKB">
        <authorList>
            <consortium name="RefSeq"/>
        </authorList>
    </citation>
    <scope>IDENTIFICATION</scope>
    <source>
        <tissue evidence="7">Gonads</tissue>
    </source>
</reference>
<dbReference type="OMA" id="WEIMQLR"/>
<dbReference type="Proteomes" id="UP000085678">
    <property type="component" value="Unplaced"/>
</dbReference>
<proteinExistence type="inferred from homology"/>
<name>A0A1S3ITL4_LINAN</name>
<dbReference type="InterPro" id="IPR040351">
    <property type="entry name" value="RAB3IL/RAB3IP/Sec2"/>
</dbReference>
<feature type="region of interest" description="Disordered" evidence="4">
    <location>
        <begin position="1"/>
        <end position="109"/>
    </location>
</feature>
<dbReference type="GeneID" id="106167246"/>
<dbReference type="GO" id="GO:0006887">
    <property type="term" value="P:exocytosis"/>
    <property type="evidence" value="ECO:0007669"/>
    <property type="project" value="TreeGrafter"/>
</dbReference>
<dbReference type="PANTHER" id="PTHR14430">
    <property type="entry name" value="RABIN3-RELATED"/>
    <property type="match status" value="1"/>
</dbReference>
<feature type="compositionally biased region" description="Basic and acidic residues" evidence="4">
    <location>
        <begin position="254"/>
        <end position="265"/>
    </location>
</feature>
<dbReference type="SUPFAM" id="SSF144284">
    <property type="entry name" value="Sec2 N-terminal region"/>
    <property type="match status" value="1"/>
</dbReference>
<evidence type="ECO:0000259" key="5">
    <source>
        <dbReference type="Pfam" id="PF06428"/>
    </source>
</evidence>
<dbReference type="Pfam" id="PF06428">
    <property type="entry name" value="Sec2p"/>
    <property type="match status" value="1"/>
</dbReference>
<dbReference type="CDD" id="cd21044">
    <property type="entry name" value="Rab11BD_RAB3IP_like"/>
    <property type="match status" value="1"/>
</dbReference>
<evidence type="ECO:0000313" key="7">
    <source>
        <dbReference type="RefSeq" id="XP_013401423.1"/>
    </source>
</evidence>
<gene>
    <name evidence="7" type="primary">LOC106167246</name>
</gene>
<dbReference type="RefSeq" id="XP_013401423.1">
    <property type="nucleotide sequence ID" value="XM_013545969.2"/>
</dbReference>
<feature type="compositionally biased region" description="Basic and acidic residues" evidence="4">
    <location>
        <begin position="36"/>
        <end position="45"/>
    </location>
</feature>
<feature type="region of interest" description="Disordered" evidence="4">
    <location>
        <begin position="246"/>
        <end position="269"/>
    </location>
</feature>
<feature type="compositionally biased region" description="Polar residues" evidence="4">
    <location>
        <begin position="51"/>
        <end position="68"/>
    </location>
</feature>
<dbReference type="InParanoid" id="A0A1S3ITL4"/>
<comment type="similarity">
    <text evidence="2">Belongs to the SEC2 family.</text>
</comment>
<feature type="domain" description="GDP/GTP exchange factor Sec2 N-terminal" evidence="5">
    <location>
        <begin position="120"/>
        <end position="238"/>
    </location>
</feature>
<accession>A0A1S3ITL4</accession>
<dbReference type="KEGG" id="lak:106167246"/>
<sequence>MTDSDLAGTTTLKTAIATSDVAEGYSSRGSGESGESGDKTKENNNLKDPTMLSTGFVQMKTSKVTQRPQGDDREMAPSDSGVKDASVVKGQSLSSLPKDERNKQTENTPLVIVNGEHDRSELEDTVEVTMREFKSDTYPRRRRSASMAEVKEQAYGRLQDELNKAQQELKLKDEECEKLLEVRDQMGRELEELTASLFEEANNMVQDANIKRMHAEKLLKEANTKIEVLQAEVVALKALVITSTPSMPNKHLHPQLEHEKKKKEGSASPKLSFIKGHRRSTSHHDIKAVAVEPVKSEEIQKKEADPIFLHEFREWKKDPNHNNSNAFITRVEQEDVIPCLCFTNKELSSRVLATVQNNSLTIEPIPGNVQGNGNIPKKCALSEAPRICKFRMKCGDSETWYFVSEAARNRITAVCDLYTYLRYIKQGLVKSEDTDMYWHIIKLRKAMAMARLGLSS</sequence>